<sequence length="359" mass="39125">MVRIFLTGATGYIGGQALHTIASSLPATDTVISCLCRDPDKAQQVKNAYPDHVQTVVGDLDNDGLIESQSQQADIVFRELTPFSHGKCARPLINVLSDLASTNHLASAQAISRGLSKKPDGSISYWIQMSGATLFAISEIKEGRYGESSNQIYDDLRDTEKILATIRNNPSRSVDNLIIAQDWSRIRTGLIVGPLIYGPGAGPVNRRSIQVPEIVKTTLSYGDGFRFAKGLNRWSNINISDLGDLFLRLAQASLKGKTDGWNKEGIYLPAQGDMSFGEVYERVAQAAYDQNLIESPKVQRTIDVDGANEATSHGAVLWGTNAVFSSERAQKILGWQPSAPSLAADIPETVRAEARRLRH</sequence>
<dbReference type="Gene3D" id="3.40.50.720">
    <property type="entry name" value="NAD(P)-binding Rossmann-like Domain"/>
    <property type="match status" value="2"/>
</dbReference>
<dbReference type="GO" id="GO:0005737">
    <property type="term" value="C:cytoplasm"/>
    <property type="evidence" value="ECO:0007669"/>
    <property type="project" value="TreeGrafter"/>
</dbReference>
<name>A0A0D2FHD1_9EURO</name>
<organism evidence="1 2">
    <name type="scientific">Exophiala xenobiotica</name>
    <dbReference type="NCBI Taxonomy" id="348802"/>
    <lineage>
        <taxon>Eukaryota</taxon>
        <taxon>Fungi</taxon>
        <taxon>Dikarya</taxon>
        <taxon>Ascomycota</taxon>
        <taxon>Pezizomycotina</taxon>
        <taxon>Eurotiomycetes</taxon>
        <taxon>Chaetothyriomycetidae</taxon>
        <taxon>Chaetothyriales</taxon>
        <taxon>Herpotrichiellaceae</taxon>
        <taxon>Exophiala</taxon>
    </lineage>
</organism>
<dbReference type="Proteomes" id="UP000054342">
    <property type="component" value="Unassembled WGS sequence"/>
</dbReference>
<dbReference type="SUPFAM" id="SSF51735">
    <property type="entry name" value="NAD(P)-binding Rossmann-fold domains"/>
    <property type="match status" value="1"/>
</dbReference>
<accession>A0A0D2FHD1</accession>
<gene>
    <name evidence="1" type="ORF">PV05_03972</name>
</gene>
<dbReference type="InterPro" id="IPR051783">
    <property type="entry name" value="NAD(P)-dependent_oxidoreduct"/>
</dbReference>
<keyword evidence="2" id="KW-1185">Reference proteome</keyword>
<protein>
    <submittedName>
        <fullName evidence="1">Uncharacterized protein</fullName>
    </submittedName>
</protein>
<dbReference type="PANTHER" id="PTHR48079:SF8">
    <property type="entry name" value="NAD(P)-BINDING DOMAIN-CONTAINING PROTEIN"/>
    <property type="match status" value="1"/>
</dbReference>
<dbReference type="GO" id="GO:0004029">
    <property type="term" value="F:aldehyde dehydrogenase (NAD+) activity"/>
    <property type="evidence" value="ECO:0007669"/>
    <property type="project" value="TreeGrafter"/>
</dbReference>
<evidence type="ECO:0000313" key="1">
    <source>
        <dbReference type="EMBL" id="KIW59529.1"/>
    </source>
</evidence>
<dbReference type="OrthoDB" id="2130169at2759"/>
<dbReference type="GeneID" id="25325880"/>
<dbReference type="STRING" id="348802.A0A0D2FHD1"/>
<reference evidence="1 2" key="1">
    <citation type="submission" date="2015-01" db="EMBL/GenBank/DDBJ databases">
        <title>The Genome Sequence of Exophiala xenobiotica CBS118157.</title>
        <authorList>
            <consortium name="The Broad Institute Genomics Platform"/>
            <person name="Cuomo C."/>
            <person name="de Hoog S."/>
            <person name="Gorbushina A."/>
            <person name="Stielow B."/>
            <person name="Teixiera M."/>
            <person name="Abouelleil A."/>
            <person name="Chapman S.B."/>
            <person name="Priest M."/>
            <person name="Young S.K."/>
            <person name="Wortman J."/>
            <person name="Nusbaum C."/>
            <person name="Birren B."/>
        </authorList>
    </citation>
    <scope>NUCLEOTIDE SEQUENCE [LARGE SCALE GENOMIC DNA]</scope>
    <source>
        <strain evidence="1 2">CBS 118157</strain>
    </source>
</reference>
<dbReference type="PANTHER" id="PTHR48079">
    <property type="entry name" value="PROTEIN YEEZ"/>
    <property type="match status" value="1"/>
</dbReference>
<dbReference type="EMBL" id="KN847318">
    <property type="protein sequence ID" value="KIW59529.1"/>
    <property type="molecule type" value="Genomic_DNA"/>
</dbReference>
<dbReference type="RefSeq" id="XP_013320113.1">
    <property type="nucleotide sequence ID" value="XM_013464659.1"/>
</dbReference>
<evidence type="ECO:0000313" key="2">
    <source>
        <dbReference type="Proteomes" id="UP000054342"/>
    </source>
</evidence>
<proteinExistence type="predicted"/>
<dbReference type="HOGENOM" id="CLU_007383_12_2_1"/>
<dbReference type="InterPro" id="IPR036291">
    <property type="entry name" value="NAD(P)-bd_dom_sf"/>
</dbReference>
<dbReference type="AlphaFoldDB" id="A0A0D2FHD1"/>